<protein>
    <submittedName>
        <fullName evidence="2">Uncharacterized protein</fullName>
    </submittedName>
</protein>
<dbReference type="AlphaFoldDB" id="A0A0F9R7A1"/>
<keyword evidence="1" id="KW-1133">Transmembrane helix</keyword>
<keyword evidence="1" id="KW-0812">Transmembrane</keyword>
<reference evidence="2" key="1">
    <citation type="journal article" date="2015" name="Nature">
        <title>Complex archaea that bridge the gap between prokaryotes and eukaryotes.</title>
        <authorList>
            <person name="Spang A."/>
            <person name="Saw J.H."/>
            <person name="Jorgensen S.L."/>
            <person name="Zaremba-Niedzwiedzka K."/>
            <person name="Martijn J."/>
            <person name="Lind A.E."/>
            <person name="van Eijk R."/>
            <person name="Schleper C."/>
            <person name="Guy L."/>
            <person name="Ettema T.J."/>
        </authorList>
    </citation>
    <scope>NUCLEOTIDE SEQUENCE</scope>
</reference>
<sequence>MSVVAGCSLFDGVLLAADCRATFKRKNGDDVYSDNVLKVFALFPHTAIGFVGAIDVASYLLKTLITQLRNRKHTDPISLSNWFSRLFQYEFKKYTTQYGDRTVHFMVASVLKGRPNVVERKAVVDLVKYIGFDKSPIKRNFMPSILIEILKTSNRFKLVKIPGTSQGMLYVLASPAFKIIPYNPFVIMTLYWL</sequence>
<dbReference type="Pfam" id="PF00227">
    <property type="entry name" value="Proteasome"/>
    <property type="match status" value="1"/>
</dbReference>
<dbReference type="SUPFAM" id="SSF56235">
    <property type="entry name" value="N-terminal nucleophile aminohydrolases (Ntn hydrolases)"/>
    <property type="match status" value="1"/>
</dbReference>
<dbReference type="GO" id="GO:0051603">
    <property type="term" value="P:proteolysis involved in protein catabolic process"/>
    <property type="evidence" value="ECO:0007669"/>
    <property type="project" value="InterPro"/>
</dbReference>
<gene>
    <name evidence="2" type="ORF">LCGC14_1008160</name>
</gene>
<dbReference type="Gene3D" id="3.60.20.10">
    <property type="entry name" value="Glutamine Phosphoribosylpyrophosphate, subunit 1, domain 1"/>
    <property type="match status" value="1"/>
</dbReference>
<dbReference type="InterPro" id="IPR001353">
    <property type="entry name" value="Proteasome_sua/b"/>
</dbReference>
<dbReference type="GO" id="GO:0005839">
    <property type="term" value="C:proteasome core complex"/>
    <property type="evidence" value="ECO:0007669"/>
    <property type="project" value="InterPro"/>
</dbReference>
<organism evidence="2">
    <name type="scientific">marine sediment metagenome</name>
    <dbReference type="NCBI Taxonomy" id="412755"/>
    <lineage>
        <taxon>unclassified sequences</taxon>
        <taxon>metagenomes</taxon>
        <taxon>ecological metagenomes</taxon>
    </lineage>
</organism>
<dbReference type="InterPro" id="IPR029055">
    <property type="entry name" value="Ntn_hydrolases_N"/>
</dbReference>
<keyword evidence="1" id="KW-0472">Membrane</keyword>
<evidence type="ECO:0000313" key="2">
    <source>
        <dbReference type="EMBL" id="KKN13263.1"/>
    </source>
</evidence>
<evidence type="ECO:0000256" key="1">
    <source>
        <dbReference type="SAM" id="Phobius"/>
    </source>
</evidence>
<proteinExistence type="predicted"/>
<comment type="caution">
    <text evidence="2">The sequence shown here is derived from an EMBL/GenBank/DDBJ whole genome shotgun (WGS) entry which is preliminary data.</text>
</comment>
<name>A0A0F9R7A1_9ZZZZ</name>
<dbReference type="EMBL" id="LAZR01003940">
    <property type="protein sequence ID" value="KKN13263.1"/>
    <property type="molecule type" value="Genomic_DNA"/>
</dbReference>
<feature type="transmembrane region" description="Helical" evidence="1">
    <location>
        <begin position="40"/>
        <end position="61"/>
    </location>
</feature>
<accession>A0A0F9R7A1</accession>